<evidence type="ECO:0000256" key="6">
    <source>
        <dbReference type="ARBA" id="ARBA00022840"/>
    </source>
</evidence>
<dbReference type="GO" id="GO:0004674">
    <property type="term" value="F:protein serine/threonine kinase activity"/>
    <property type="evidence" value="ECO:0007669"/>
    <property type="project" value="UniProtKB-KW"/>
</dbReference>
<feature type="domain" description="Protein kinase" evidence="10">
    <location>
        <begin position="12"/>
        <end position="269"/>
    </location>
</feature>
<comment type="caution">
    <text evidence="11">The sequence shown here is derived from an EMBL/GenBank/DDBJ whole genome shotgun (WGS) entry which is preliminary data.</text>
</comment>
<keyword evidence="6" id="KW-0067">ATP-binding</keyword>
<evidence type="ECO:0000256" key="8">
    <source>
        <dbReference type="ARBA" id="ARBA00048679"/>
    </source>
</evidence>
<dbReference type="SMART" id="SM00220">
    <property type="entry name" value="S_TKc"/>
    <property type="match status" value="1"/>
</dbReference>
<dbReference type="EMBL" id="PVWO01000014">
    <property type="protein sequence ID" value="PSB59096.1"/>
    <property type="molecule type" value="Genomic_DNA"/>
</dbReference>
<dbReference type="AlphaFoldDB" id="A0A2T1GMI1"/>
<keyword evidence="4" id="KW-0547">Nucleotide-binding</keyword>
<dbReference type="Proteomes" id="UP000238937">
    <property type="component" value="Unassembled WGS sequence"/>
</dbReference>
<proteinExistence type="predicted"/>
<evidence type="ECO:0000256" key="4">
    <source>
        <dbReference type="ARBA" id="ARBA00022741"/>
    </source>
</evidence>
<gene>
    <name evidence="11" type="ORF">C7B77_02145</name>
</gene>
<dbReference type="Gene3D" id="3.30.200.20">
    <property type="entry name" value="Phosphorylase Kinase, domain 1"/>
    <property type="match status" value="1"/>
</dbReference>
<dbReference type="Pfam" id="PF00069">
    <property type="entry name" value="Pkinase"/>
    <property type="match status" value="1"/>
</dbReference>
<organism evidence="11 12">
    <name type="scientific">Chamaesiphon polymorphus CCALA 037</name>
    <dbReference type="NCBI Taxonomy" id="2107692"/>
    <lineage>
        <taxon>Bacteria</taxon>
        <taxon>Bacillati</taxon>
        <taxon>Cyanobacteriota</taxon>
        <taxon>Cyanophyceae</taxon>
        <taxon>Gomontiellales</taxon>
        <taxon>Chamaesiphonaceae</taxon>
        <taxon>Chamaesiphon</taxon>
    </lineage>
</organism>
<evidence type="ECO:0000256" key="5">
    <source>
        <dbReference type="ARBA" id="ARBA00022777"/>
    </source>
</evidence>
<dbReference type="PROSITE" id="PS50011">
    <property type="entry name" value="PROTEIN_KINASE_DOM"/>
    <property type="match status" value="1"/>
</dbReference>
<evidence type="ECO:0000256" key="2">
    <source>
        <dbReference type="ARBA" id="ARBA00022527"/>
    </source>
</evidence>
<dbReference type="RefSeq" id="WP_106299867.1">
    <property type="nucleotide sequence ID" value="NZ_PVWO01000014.1"/>
</dbReference>
<feature type="transmembrane region" description="Helical" evidence="9">
    <location>
        <begin position="343"/>
        <end position="365"/>
    </location>
</feature>
<keyword evidence="2 11" id="KW-0723">Serine/threonine-protein kinase</keyword>
<sequence length="526" mass="59391">MFQIDKTLKDRYQIIDILGQGGIATTYAATDLETDETVAIKVMSLRRAQDWKAIELFEREAKILAQLNHPCIPKYLDYFQIDSDRDREFYIVQSLAPGTPLSVLIDRGWQPEVAEVEQIAAQILAILAYLHHLNPPVIHRDLKPQNLIKSLDGKISLVDFGAVQDTYHQTVTGGSTVVGTYGYMAPEQFRGQAFLSTDLYGLGTTLLFLLTRSDPSNLPQKQLKINFRSTLKLPPKFADWLDRMLEPTVEQRFTTAAEALAVLQGMQKLPPPVANNRPRKPKDSPIRLIADETTLTINIPAVKFRTTGSQQLCSIAAISNFILAIAIYLILTASFSIEPLRLSVFIIVSCGYTATALWMLAYTIYGNFSRVQLEIAGSKLQLKHWCLGNLVYNSTTNIKNIQLQTDRQKLSILPFDRSRVRIGFADRDNIFAPLVKRLVKSLDGFRFLLPLIKLLEHYRVIGKMEINLVDCEYALALLLTPAENQWLASELSIFLDRALRRQQIYRAALDLAPVDTKLPSDDRVVQ</sequence>
<dbReference type="GO" id="GO:0005524">
    <property type="term" value="F:ATP binding"/>
    <property type="evidence" value="ECO:0007669"/>
    <property type="project" value="UniProtKB-KW"/>
</dbReference>
<dbReference type="InterPro" id="IPR000719">
    <property type="entry name" value="Prot_kinase_dom"/>
</dbReference>
<comment type="catalytic activity">
    <reaction evidence="7">
        <text>L-threonyl-[protein] + ATP = O-phospho-L-threonyl-[protein] + ADP + H(+)</text>
        <dbReference type="Rhea" id="RHEA:46608"/>
        <dbReference type="Rhea" id="RHEA-COMP:11060"/>
        <dbReference type="Rhea" id="RHEA-COMP:11605"/>
        <dbReference type="ChEBI" id="CHEBI:15378"/>
        <dbReference type="ChEBI" id="CHEBI:30013"/>
        <dbReference type="ChEBI" id="CHEBI:30616"/>
        <dbReference type="ChEBI" id="CHEBI:61977"/>
        <dbReference type="ChEBI" id="CHEBI:456216"/>
        <dbReference type="EC" id="2.7.11.1"/>
    </reaction>
</comment>
<accession>A0A2T1GMI1</accession>
<keyword evidence="5 11" id="KW-0418">Kinase</keyword>
<evidence type="ECO:0000259" key="10">
    <source>
        <dbReference type="PROSITE" id="PS50011"/>
    </source>
</evidence>
<reference evidence="11 12" key="1">
    <citation type="submission" date="2018-03" db="EMBL/GenBank/DDBJ databases">
        <title>The ancient ancestry and fast evolution of plastids.</title>
        <authorList>
            <person name="Moore K.R."/>
            <person name="Magnabosco C."/>
            <person name="Momper L."/>
            <person name="Gold D.A."/>
            <person name="Bosak T."/>
            <person name="Fournier G.P."/>
        </authorList>
    </citation>
    <scope>NUCLEOTIDE SEQUENCE [LARGE SCALE GENOMIC DNA]</scope>
    <source>
        <strain evidence="11 12">CCALA 037</strain>
    </source>
</reference>
<dbReference type="OrthoDB" id="502205at2"/>
<name>A0A2T1GMI1_9CYAN</name>
<dbReference type="CDD" id="cd14014">
    <property type="entry name" value="STKc_PknB_like"/>
    <property type="match status" value="1"/>
</dbReference>
<dbReference type="SUPFAM" id="SSF56112">
    <property type="entry name" value="Protein kinase-like (PK-like)"/>
    <property type="match status" value="1"/>
</dbReference>
<keyword evidence="9" id="KW-0812">Transmembrane</keyword>
<evidence type="ECO:0000256" key="7">
    <source>
        <dbReference type="ARBA" id="ARBA00047899"/>
    </source>
</evidence>
<keyword evidence="3" id="KW-0808">Transferase</keyword>
<dbReference type="EC" id="2.7.11.1" evidence="1"/>
<dbReference type="Gene3D" id="1.10.510.10">
    <property type="entry name" value="Transferase(Phosphotransferase) domain 1"/>
    <property type="match status" value="1"/>
</dbReference>
<protein>
    <recommendedName>
        <fullName evidence="1">non-specific serine/threonine protein kinase</fullName>
        <ecNumber evidence="1">2.7.11.1</ecNumber>
    </recommendedName>
</protein>
<keyword evidence="9" id="KW-0472">Membrane</keyword>
<evidence type="ECO:0000256" key="9">
    <source>
        <dbReference type="SAM" id="Phobius"/>
    </source>
</evidence>
<dbReference type="PANTHER" id="PTHR24363">
    <property type="entry name" value="SERINE/THREONINE PROTEIN KINASE"/>
    <property type="match status" value="1"/>
</dbReference>
<evidence type="ECO:0000313" key="12">
    <source>
        <dbReference type="Proteomes" id="UP000238937"/>
    </source>
</evidence>
<dbReference type="PANTHER" id="PTHR24363:SF0">
    <property type="entry name" value="SERINE_THREONINE KINASE LIKE DOMAIN CONTAINING 1"/>
    <property type="match status" value="1"/>
</dbReference>
<dbReference type="InterPro" id="IPR011009">
    <property type="entry name" value="Kinase-like_dom_sf"/>
</dbReference>
<evidence type="ECO:0000256" key="1">
    <source>
        <dbReference type="ARBA" id="ARBA00012513"/>
    </source>
</evidence>
<comment type="catalytic activity">
    <reaction evidence="8">
        <text>L-seryl-[protein] + ATP = O-phospho-L-seryl-[protein] + ADP + H(+)</text>
        <dbReference type="Rhea" id="RHEA:17989"/>
        <dbReference type="Rhea" id="RHEA-COMP:9863"/>
        <dbReference type="Rhea" id="RHEA-COMP:11604"/>
        <dbReference type="ChEBI" id="CHEBI:15378"/>
        <dbReference type="ChEBI" id="CHEBI:29999"/>
        <dbReference type="ChEBI" id="CHEBI:30616"/>
        <dbReference type="ChEBI" id="CHEBI:83421"/>
        <dbReference type="ChEBI" id="CHEBI:456216"/>
        <dbReference type="EC" id="2.7.11.1"/>
    </reaction>
</comment>
<evidence type="ECO:0000313" key="11">
    <source>
        <dbReference type="EMBL" id="PSB59096.1"/>
    </source>
</evidence>
<feature type="transmembrane region" description="Helical" evidence="9">
    <location>
        <begin position="312"/>
        <end position="331"/>
    </location>
</feature>
<keyword evidence="9" id="KW-1133">Transmembrane helix</keyword>
<evidence type="ECO:0000256" key="3">
    <source>
        <dbReference type="ARBA" id="ARBA00022679"/>
    </source>
</evidence>
<keyword evidence="12" id="KW-1185">Reference proteome</keyword>